<feature type="chain" id="PRO_5043781731" evidence="1">
    <location>
        <begin position="19"/>
        <end position="141"/>
    </location>
</feature>
<accession>A0AAU0QNY5</accession>
<evidence type="ECO:0000256" key="1">
    <source>
        <dbReference type="SAM" id="SignalP"/>
    </source>
</evidence>
<proteinExistence type="evidence at transcript level"/>
<keyword evidence="1" id="KW-0732">Signal</keyword>
<feature type="signal peptide" evidence="1">
    <location>
        <begin position="1"/>
        <end position="18"/>
    </location>
</feature>
<reference evidence="2" key="1">
    <citation type="submission" date="2023-05" db="EMBL/GenBank/DDBJ databases">
        <authorList>
            <person name="Pathak J."/>
            <person name="Thiruvengadam V."/>
            <person name="Gracy G.R."/>
            <person name="M M."/>
        </authorList>
    </citation>
    <scope>NUCLEOTIDE SEQUENCE</scope>
    <source>
        <tissue evidence="2">Head and antenna</tissue>
    </source>
</reference>
<dbReference type="Pfam" id="PF03392">
    <property type="entry name" value="OS-D"/>
    <property type="match status" value="1"/>
</dbReference>
<dbReference type="InterPro" id="IPR036682">
    <property type="entry name" value="OS_D_A10/PebIII_sf"/>
</dbReference>
<dbReference type="Gene3D" id="1.10.2080.10">
    <property type="entry name" value="Insect odorant-binding protein A10/Ejaculatory bulb-specific protein 3"/>
    <property type="match status" value="1"/>
</dbReference>
<dbReference type="PANTHER" id="PTHR11257:SF12">
    <property type="entry name" value="EJACULATORY BULB-SPECIFIC PROTEIN 3-RELATED"/>
    <property type="match status" value="1"/>
</dbReference>
<dbReference type="SUPFAM" id="SSF100910">
    <property type="entry name" value="Chemosensory protein Csp2"/>
    <property type="match status" value="1"/>
</dbReference>
<sequence length="141" mass="16418">MRAIFLLCFLAMVTLSLAQEKNEAEKKDVEKKDEEKYTDRFDNVDVDELIANRRLLVPYIRCVLDMGRCTPEGKELKAHVKDAMQTACKKCTDKQKSGARLVVNHIKNKEPEYWQELTKKYDPVGEYKPIYEPFLEGKDAE</sequence>
<dbReference type="EMBL" id="OQ970412">
    <property type="protein sequence ID" value="WPO56421.1"/>
    <property type="molecule type" value="mRNA"/>
</dbReference>
<organism evidence="2">
    <name type="scientific">Leucinodes orbonalis</name>
    <dbReference type="NCBI Taxonomy" id="711050"/>
    <lineage>
        <taxon>Eukaryota</taxon>
        <taxon>Metazoa</taxon>
        <taxon>Ecdysozoa</taxon>
        <taxon>Arthropoda</taxon>
        <taxon>Hexapoda</taxon>
        <taxon>Insecta</taxon>
        <taxon>Pterygota</taxon>
        <taxon>Neoptera</taxon>
        <taxon>Endopterygota</taxon>
        <taxon>Lepidoptera</taxon>
        <taxon>Glossata</taxon>
        <taxon>Ditrysia</taxon>
        <taxon>Pyraloidea</taxon>
        <taxon>Crambidae</taxon>
        <taxon>Spilomelinae</taxon>
        <taxon>Leucinodes</taxon>
    </lineage>
</organism>
<dbReference type="PANTHER" id="PTHR11257">
    <property type="entry name" value="CHEMOSENSORY PROTEIN-RELATED"/>
    <property type="match status" value="1"/>
</dbReference>
<dbReference type="AlphaFoldDB" id="A0AAU0QNY5"/>
<protein>
    <submittedName>
        <fullName evidence="2">Chemosensory protein</fullName>
    </submittedName>
</protein>
<dbReference type="InterPro" id="IPR005055">
    <property type="entry name" value="A10/PebIII"/>
</dbReference>
<evidence type="ECO:0000313" key="2">
    <source>
        <dbReference type="EMBL" id="WPO56421.1"/>
    </source>
</evidence>
<name>A0AAU0QNY5_9NEOP</name>